<dbReference type="AlphaFoldDB" id="A0A1W1WHK3"/>
<evidence type="ECO:0000313" key="3">
    <source>
        <dbReference type="EMBL" id="SMC05735.1"/>
    </source>
</evidence>
<evidence type="ECO:0000259" key="2">
    <source>
        <dbReference type="Pfam" id="PF01989"/>
    </source>
</evidence>
<proteinExistence type="predicted"/>
<evidence type="ECO:0000256" key="1">
    <source>
        <dbReference type="ARBA" id="ARBA00023239"/>
    </source>
</evidence>
<accession>A0A1W1WHK3</accession>
<dbReference type="Proteomes" id="UP000192660">
    <property type="component" value="Unassembled WGS sequence"/>
</dbReference>
<name>A0A1W1WHK3_SULTA</name>
<protein>
    <submittedName>
        <fullName evidence="3">Predicted aconitase subunit 2</fullName>
    </submittedName>
</protein>
<sequence length="141" mass="15234">MNSMHYSDAFHCHKISGGMVEAPCIISPDDICFYLCDPKTGIVLEDGHALKGQSLAHKIVIFPSGKGSSVVQTDGLYQLAMNGNAPKAIVVQYPDTVLVASCIILDIPMVDRVDPAFYNQIDSGVMLHLDADGELIRVMPT</sequence>
<organism evidence="3 4">
    <name type="scientific">Sulfobacillus thermosulfidooxidans (strain DSM 9293 / VKM B-1269 / AT-1)</name>
    <dbReference type="NCBI Taxonomy" id="929705"/>
    <lineage>
        <taxon>Bacteria</taxon>
        <taxon>Bacillati</taxon>
        <taxon>Bacillota</taxon>
        <taxon>Clostridia</taxon>
        <taxon>Eubacteriales</taxon>
        <taxon>Clostridiales Family XVII. Incertae Sedis</taxon>
        <taxon>Sulfobacillus</taxon>
    </lineage>
</organism>
<dbReference type="EMBL" id="FWWY01000001">
    <property type="protein sequence ID" value="SMC05735.1"/>
    <property type="molecule type" value="Genomic_DNA"/>
</dbReference>
<dbReference type="SUPFAM" id="SSF52016">
    <property type="entry name" value="LeuD/IlvD-like"/>
    <property type="match status" value="1"/>
</dbReference>
<dbReference type="GO" id="GO:0016829">
    <property type="term" value="F:lyase activity"/>
    <property type="evidence" value="ECO:0007669"/>
    <property type="project" value="UniProtKB-KW"/>
</dbReference>
<evidence type="ECO:0000313" key="4">
    <source>
        <dbReference type="Proteomes" id="UP000192660"/>
    </source>
</evidence>
<keyword evidence="1" id="KW-0456">Lyase</keyword>
<gene>
    <name evidence="3" type="ORF">SAMN00768000_2420</name>
</gene>
<keyword evidence="4" id="KW-1185">Reference proteome</keyword>
<dbReference type="Pfam" id="PF01989">
    <property type="entry name" value="AcnX_swivel_put"/>
    <property type="match status" value="1"/>
</dbReference>
<dbReference type="InterPro" id="IPR002840">
    <property type="entry name" value="PMDh-S-like_dom"/>
</dbReference>
<dbReference type="Gene3D" id="3.50.30.10">
    <property type="entry name" value="Phosphohistidine domain"/>
    <property type="match status" value="1"/>
</dbReference>
<reference evidence="4" key="1">
    <citation type="submission" date="2017-04" db="EMBL/GenBank/DDBJ databases">
        <authorList>
            <person name="Varghese N."/>
            <person name="Submissions S."/>
        </authorList>
    </citation>
    <scope>NUCLEOTIDE SEQUENCE [LARGE SCALE GENOMIC DNA]</scope>
    <source>
        <strain evidence="4">DSM 9293</strain>
    </source>
</reference>
<feature type="domain" description="Phosphomevalonate dehydratase small subunit-like" evidence="2">
    <location>
        <begin position="34"/>
        <end position="110"/>
    </location>
</feature>